<evidence type="ECO:0000256" key="3">
    <source>
        <dbReference type="SAM" id="Coils"/>
    </source>
</evidence>
<keyword evidence="2 3" id="KW-0175">Coiled coil</keyword>
<dbReference type="AlphaFoldDB" id="A0A183EJ38"/>
<proteinExistence type="inferred from homology"/>
<dbReference type="WBParaSite" id="GPUH_0002100401-mRNA-1">
    <property type="protein sequence ID" value="GPUH_0002100401-mRNA-1"/>
    <property type="gene ID" value="GPUH_0002100401"/>
</dbReference>
<dbReference type="Proteomes" id="UP000271098">
    <property type="component" value="Unassembled WGS sequence"/>
</dbReference>
<evidence type="ECO:0000256" key="1">
    <source>
        <dbReference type="ARBA" id="ARBA00005702"/>
    </source>
</evidence>
<evidence type="ECO:0000256" key="2">
    <source>
        <dbReference type="ARBA" id="ARBA00023054"/>
    </source>
</evidence>
<dbReference type="OrthoDB" id="10000687at2759"/>
<sequence length="107" mass="11947">MPPTRPPPPKDKSGKKPAAVAAVQELSSLSSKKDDKMHDAMDKFADELNRSSDDEEEDVIQAGDQQFVNGGATNELSEVEKDLIREELRKTEEEINTLRQVLVARQK</sequence>
<feature type="compositionally biased region" description="Basic and acidic residues" evidence="4">
    <location>
        <begin position="31"/>
        <end position="44"/>
    </location>
</feature>
<name>A0A183EJ38_9BILA</name>
<evidence type="ECO:0000313" key="7">
    <source>
        <dbReference type="WBParaSite" id="GPUH_0002100401-mRNA-1"/>
    </source>
</evidence>
<reference evidence="5 6" key="2">
    <citation type="submission" date="2018-11" db="EMBL/GenBank/DDBJ databases">
        <authorList>
            <consortium name="Pathogen Informatics"/>
        </authorList>
    </citation>
    <scope>NUCLEOTIDE SEQUENCE [LARGE SCALE GENOMIC DNA]</scope>
</reference>
<protein>
    <submittedName>
        <fullName evidence="7">WH2 domain-containing protein</fullName>
    </submittedName>
</protein>
<gene>
    <name evidence="5" type="ORF">GPUH_LOCUS20981</name>
</gene>
<accession>A0A183EJ38</accession>
<dbReference type="InterPro" id="IPR007327">
    <property type="entry name" value="TPD52"/>
</dbReference>
<organism evidence="7">
    <name type="scientific">Gongylonema pulchrum</name>
    <dbReference type="NCBI Taxonomy" id="637853"/>
    <lineage>
        <taxon>Eukaryota</taxon>
        <taxon>Metazoa</taxon>
        <taxon>Ecdysozoa</taxon>
        <taxon>Nematoda</taxon>
        <taxon>Chromadorea</taxon>
        <taxon>Rhabditida</taxon>
        <taxon>Spirurina</taxon>
        <taxon>Spiruromorpha</taxon>
        <taxon>Spiruroidea</taxon>
        <taxon>Gongylonematidae</taxon>
        <taxon>Gongylonema</taxon>
    </lineage>
</organism>
<evidence type="ECO:0000256" key="4">
    <source>
        <dbReference type="SAM" id="MobiDB-lite"/>
    </source>
</evidence>
<keyword evidence="6" id="KW-1185">Reference proteome</keyword>
<feature type="region of interest" description="Disordered" evidence="4">
    <location>
        <begin position="1"/>
        <end position="44"/>
    </location>
</feature>
<dbReference type="EMBL" id="UYRT01091576">
    <property type="protein sequence ID" value="VDN37241.1"/>
    <property type="molecule type" value="Genomic_DNA"/>
</dbReference>
<evidence type="ECO:0000313" key="6">
    <source>
        <dbReference type="Proteomes" id="UP000271098"/>
    </source>
</evidence>
<comment type="similarity">
    <text evidence="1">Belongs to the TPD52 family.</text>
</comment>
<reference evidence="7" key="1">
    <citation type="submission" date="2016-06" db="UniProtKB">
        <authorList>
            <consortium name="WormBaseParasite"/>
        </authorList>
    </citation>
    <scope>IDENTIFICATION</scope>
</reference>
<feature type="coiled-coil region" evidence="3">
    <location>
        <begin position="74"/>
        <end position="101"/>
    </location>
</feature>
<dbReference type="Pfam" id="PF04201">
    <property type="entry name" value="TPD52"/>
    <property type="match status" value="1"/>
</dbReference>
<evidence type="ECO:0000313" key="5">
    <source>
        <dbReference type="EMBL" id="VDN37241.1"/>
    </source>
</evidence>